<evidence type="ECO:0000313" key="2">
    <source>
        <dbReference type="EMBL" id="KAK2983842.1"/>
    </source>
</evidence>
<dbReference type="PANTHER" id="PTHR36484">
    <property type="entry name" value="OS01G0558700 PROTEIN"/>
    <property type="match status" value="1"/>
</dbReference>
<gene>
    <name evidence="2" type="ORF">RJ640_008518</name>
</gene>
<organism evidence="2 3">
    <name type="scientific">Escallonia rubra</name>
    <dbReference type="NCBI Taxonomy" id="112253"/>
    <lineage>
        <taxon>Eukaryota</taxon>
        <taxon>Viridiplantae</taxon>
        <taxon>Streptophyta</taxon>
        <taxon>Embryophyta</taxon>
        <taxon>Tracheophyta</taxon>
        <taxon>Spermatophyta</taxon>
        <taxon>Magnoliopsida</taxon>
        <taxon>eudicotyledons</taxon>
        <taxon>Gunneridae</taxon>
        <taxon>Pentapetalae</taxon>
        <taxon>asterids</taxon>
        <taxon>campanulids</taxon>
        <taxon>Escalloniales</taxon>
        <taxon>Escalloniaceae</taxon>
        <taxon>Escallonia</taxon>
    </lineage>
</organism>
<accession>A0AA88R815</accession>
<reference evidence="2" key="1">
    <citation type="submission" date="2022-12" db="EMBL/GenBank/DDBJ databases">
        <title>Draft genome assemblies for two species of Escallonia (Escalloniales).</title>
        <authorList>
            <person name="Chanderbali A."/>
            <person name="Dervinis C."/>
            <person name="Anghel I."/>
            <person name="Soltis D."/>
            <person name="Soltis P."/>
            <person name="Zapata F."/>
        </authorList>
    </citation>
    <scope>NUCLEOTIDE SEQUENCE</scope>
    <source>
        <strain evidence="2">UCBG92.1500</strain>
        <tissue evidence="2">Leaf</tissue>
    </source>
</reference>
<evidence type="ECO:0000313" key="3">
    <source>
        <dbReference type="Proteomes" id="UP001187471"/>
    </source>
</evidence>
<proteinExistence type="predicted"/>
<dbReference type="EMBL" id="JAVXUO010001298">
    <property type="protein sequence ID" value="KAK2983842.1"/>
    <property type="molecule type" value="Genomic_DNA"/>
</dbReference>
<keyword evidence="3" id="KW-1185">Reference proteome</keyword>
<dbReference type="AlphaFoldDB" id="A0AA88R815"/>
<evidence type="ECO:0000256" key="1">
    <source>
        <dbReference type="SAM" id="MobiDB-lite"/>
    </source>
</evidence>
<feature type="region of interest" description="Disordered" evidence="1">
    <location>
        <begin position="1"/>
        <end position="28"/>
    </location>
</feature>
<sequence length="90" mass="10026">MEEGTSVDGTAANSGEVAVRSSNEGAKRQRVDRCFSFMEVSVDPGIKSLKHLDSKKFKNQIRRWAKAVVGYARQDSTSKYSLGSVFDRHE</sequence>
<comment type="caution">
    <text evidence="2">The sequence shown here is derived from an EMBL/GenBank/DDBJ whole genome shotgun (WGS) entry which is preliminary data.</text>
</comment>
<dbReference type="PANTHER" id="PTHR36484:SF2">
    <property type="entry name" value="OS01G0558700 PROTEIN"/>
    <property type="match status" value="1"/>
</dbReference>
<name>A0AA88R815_9ASTE</name>
<dbReference type="Proteomes" id="UP001187471">
    <property type="component" value="Unassembled WGS sequence"/>
</dbReference>
<protein>
    <submittedName>
        <fullName evidence="2">Uncharacterized protein</fullName>
    </submittedName>
</protein>